<sequence length="208" mass="23091">MILIGQYDSPFVRRVGIALTLYGLPYEHRPWSTFSDADKIRPYNPLTRVPTLVLDNGQVLIESHLMLDYLDGLVAAERRMFPTSEPARHQALKIAGLATGLGDKAASLFYERLLHETVSDLWVERCRKQIRGAMAALEADRSTRPETYWFGDRIGHADIAVAAVLRFLGEAHPGLASLADFPALGAHAERMEALPVFQAISQPFIPPA</sequence>
<reference evidence="4" key="1">
    <citation type="submission" date="2017-01" db="EMBL/GenBank/DDBJ databases">
        <authorList>
            <person name="Brunel B."/>
        </authorList>
    </citation>
    <scope>NUCLEOTIDE SEQUENCE [LARGE SCALE GENOMIC DNA]</scope>
</reference>
<dbReference type="GO" id="GO:0005737">
    <property type="term" value="C:cytoplasm"/>
    <property type="evidence" value="ECO:0007669"/>
    <property type="project" value="TreeGrafter"/>
</dbReference>
<dbReference type="Gene3D" id="1.20.1050.10">
    <property type="match status" value="1"/>
</dbReference>
<dbReference type="STRING" id="1631249.BQ8794_30557"/>
<proteinExistence type="predicted"/>
<keyword evidence="4" id="KW-1185">Reference proteome</keyword>
<dbReference type="InterPro" id="IPR036249">
    <property type="entry name" value="Thioredoxin-like_sf"/>
</dbReference>
<feature type="domain" description="GST N-terminal" evidence="1">
    <location>
        <begin position="1"/>
        <end position="78"/>
    </location>
</feature>
<dbReference type="Proteomes" id="UP000188388">
    <property type="component" value="Unassembled WGS sequence"/>
</dbReference>
<name>A0A1R3VB62_9HYPH</name>
<dbReference type="SUPFAM" id="SSF52833">
    <property type="entry name" value="Thioredoxin-like"/>
    <property type="match status" value="1"/>
</dbReference>
<dbReference type="InterPro" id="IPR050983">
    <property type="entry name" value="GST_Omega/HSP26"/>
</dbReference>
<dbReference type="Pfam" id="PF13417">
    <property type="entry name" value="GST_N_3"/>
    <property type="match status" value="1"/>
</dbReference>
<evidence type="ECO:0000259" key="2">
    <source>
        <dbReference type="PROSITE" id="PS50405"/>
    </source>
</evidence>
<evidence type="ECO:0000313" key="3">
    <source>
        <dbReference type="EMBL" id="SIT57108.1"/>
    </source>
</evidence>
<protein>
    <recommendedName>
        <fullName evidence="5">Glutathione S-transferase</fullName>
    </recommendedName>
</protein>
<dbReference type="PROSITE" id="PS50404">
    <property type="entry name" value="GST_NTER"/>
    <property type="match status" value="1"/>
</dbReference>
<dbReference type="SUPFAM" id="SSF47616">
    <property type="entry name" value="GST C-terminal domain-like"/>
    <property type="match status" value="1"/>
</dbReference>
<dbReference type="InterPro" id="IPR036282">
    <property type="entry name" value="Glutathione-S-Trfase_C_sf"/>
</dbReference>
<dbReference type="EMBL" id="FTPD01000023">
    <property type="protein sequence ID" value="SIT57108.1"/>
    <property type="molecule type" value="Genomic_DNA"/>
</dbReference>
<organism evidence="3 4">
    <name type="scientific">Mesorhizobium prunaredense</name>
    <dbReference type="NCBI Taxonomy" id="1631249"/>
    <lineage>
        <taxon>Bacteria</taxon>
        <taxon>Pseudomonadati</taxon>
        <taxon>Pseudomonadota</taxon>
        <taxon>Alphaproteobacteria</taxon>
        <taxon>Hyphomicrobiales</taxon>
        <taxon>Phyllobacteriaceae</taxon>
        <taxon>Mesorhizobium</taxon>
    </lineage>
</organism>
<dbReference type="RefSeq" id="WP_077380365.1">
    <property type="nucleotide sequence ID" value="NZ_FTPD01000023.1"/>
</dbReference>
<dbReference type="Pfam" id="PF13410">
    <property type="entry name" value="GST_C_2"/>
    <property type="match status" value="1"/>
</dbReference>
<dbReference type="PANTHER" id="PTHR43968">
    <property type="match status" value="1"/>
</dbReference>
<gene>
    <name evidence="3" type="ORF">BQ8794_30557</name>
</gene>
<dbReference type="PANTHER" id="PTHR43968:SF6">
    <property type="entry name" value="GLUTATHIONE S-TRANSFERASE OMEGA"/>
    <property type="match status" value="1"/>
</dbReference>
<dbReference type="CDD" id="cd03205">
    <property type="entry name" value="GST_C_6"/>
    <property type="match status" value="1"/>
</dbReference>
<dbReference type="SFLD" id="SFLDS00019">
    <property type="entry name" value="Glutathione_Transferase_(cytos"/>
    <property type="match status" value="1"/>
</dbReference>
<accession>A0A1R3VB62</accession>
<dbReference type="InterPro" id="IPR004045">
    <property type="entry name" value="Glutathione_S-Trfase_N"/>
</dbReference>
<dbReference type="AlphaFoldDB" id="A0A1R3VB62"/>
<evidence type="ECO:0000313" key="4">
    <source>
        <dbReference type="Proteomes" id="UP000188388"/>
    </source>
</evidence>
<evidence type="ECO:0000259" key="1">
    <source>
        <dbReference type="PROSITE" id="PS50404"/>
    </source>
</evidence>
<dbReference type="PROSITE" id="PS50405">
    <property type="entry name" value="GST_CTER"/>
    <property type="match status" value="1"/>
</dbReference>
<dbReference type="InterPro" id="IPR040079">
    <property type="entry name" value="Glutathione_S-Trfase"/>
</dbReference>
<evidence type="ECO:0008006" key="5">
    <source>
        <dbReference type="Google" id="ProtNLM"/>
    </source>
</evidence>
<feature type="domain" description="GST C-terminal" evidence="2">
    <location>
        <begin position="84"/>
        <end position="208"/>
    </location>
</feature>
<dbReference type="Gene3D" id="3.40.30.10">
    <property type="entry name" value="Glutaredoxin"/>
    <property type="match status" value="1"/>
</dbReference>
<dbReference type="InterPro" id="IPR010987">
    <property type="entry name" value="Glutathione-S-Trfase_C-like"/>
</dbReference>